<proteinExistence type="predicted"/>
<dbReference type="Proteomes" id="UP001497680">
    <property type="component" value="Unassembled WGS sequence"/>
</dbReference>
<reference evidence="1 2" key="1">
    <citation type="journal article" date="2022" name="New Phytol.">
        <title>Ecological generalism drives hyperdiversity of secondary metabolite gene clusters in xylarialean endophytes.</title>
        <authorList>
            <person name="Franco M.E.E."/>
            <person name="Wisecaver J.H."/>
            <person name="Arnold A.E."/>
            <person name="Ju Y.M."/>
            <person name="Slot J.C."/>
            <person name="Ahrendt S."/>
            <person name="Moore L.P."/>
            <person name="Eastman K.E."/>
            <person name="Scott K."/>
            <person name="Konkel Z."/>
            <person name="Mondo S.J."/>
            <person name="Kuo A."/>
            <person name="Hayes R.D."/>
            <person name="Haridas S."/>
            <person name="Andreopoulos B."/>
            <person name="Riley R."/>
            <person name="LaButti K."/>
            <person name="Pangilinan J."/>
            <person name="Lipzen A."/>
            <person name="Amirebrahimi M."/>
            <person name="Yan J."/>
            <person name="Adam C."/>
            <person name="Keymanesh K."/>
            <person name="Ng V."/>
            <person name="Louie K."/>
            <person name="Northen T."/>
            <person name="Drula E."/>
            <person name="Henrissat B."/>
            <person name="Hsieh H.M."/>
            <person name="Youens-Clark K."/>
            <person name="Lutzoni F."/>
            <person name="Miadlikowska J."/>
            <person name="Eastwood D.C."/>
            <person name="Hamelin R.C."/>
            <person name="Grigoriev I.V."/>
            <person name="U'Ren J.M."/>
        </authorList>
    </citation>
    <scope>NUCLEOTIDE SEQUENCE [LARGE SCALE GENOMIC DNA]</scope>
    <source>
        <strain evidence="1 2">ER1909</strain>
    </source>
</reference>
<name>A0ACC0CLN4_9PEZI</name>
<sequence>MTISTQEVEDVMRTNYFGLFHVTQAVLPNIRAKGKGMLCYVSCQAGWHGDASTMGYCSTKFALEIPQRQLIIDKSTIVFYVRPQNSENSGSRPLSHR</sequence>
<organism evidence="1 2">
    <name type="scientific">Hypoxylon rubiginosum</name>
    <dbReference type="NCBI Taxonomy" id="110542"/>
    <lineage>
        <taxon>Eukaryota</taxon>
        <taxon>Fungi</taxon>
        <taxon>Dikarya</taxon>
        <taxon>Ascomycota</taxon>
        <taxon>Pezizomycotina</taxon>
        <taxon>Sordariomycetes</taxon>
        <taxon>Xylariomycetidae</taxon>
        <taxon>Xylariales</taxon>
        <taxon>Hypoxylaceae</taxon>
        <taxon>Hypoxylon</taxon>
    </lineage>
</organism>
<evidence type="ECO:0000313" key="1">
    <source>
        <dbReference type="EMBL" id="KAI6081303.1"/>
    </source>
</evidence>
<comment type="caution">
    <text evidence="1">The sequence shown here is derived from an EMBL/GenBank/DDBJ whole genome shotgun (WGS) entry which is preliminary data.</text>
</comment>
<accession>A0ACC0CLN4</accession>
<keyword evidence="2" id="KW-1185">Reference proteome</keyword>
<dbReference type="EMBL" id="MU394400">
    <property type="protein sequence ID" value="KAI6081303.1"/>
    <property type="molecule type" value="Genomic_DNA"/>
</dbReference>
<protein>
    <submittedName>
        <fullName evidence="1">Uncharacterized protein</fullName>
    </submittedName>
</protein>
<evidence type="ECO:0000313" key="2">
    <source>
        <dbReference type="Proteomes" id="UP001497680"/>
    </source>
</evidence>
<gene>
    <name evidence="1" type="ORF">F4821DRAFT_32138</name>
</gene>